<proteinExistence type="predicted"/>
<evidence type="ECO:0000313" key="3">
    <source>
        <dbReference type="Proteomes" id="UP000198287"/>
    </source>
</evidence>
<evidence type="ECO:0000259" key="1">
    <source>
        <dbReference type="PROSITE" id="PS50191"/>
    </source>
</evidence>
<dbReference type="InterPro" id="IPR051064">
    <property type="entry name" value="SEC14/CRAL-TRIO_domain"/>
</dbReference>
<dbReference type="InterPro" id="IPR036865">
    <property type="entry name" value="CRAL-TRIO_dom_sf"/>
</dbReference>
<sequence length="378" mass="43941">MISEKNSRRESEILNEFQKRVSDIQVDEAKCLRFLIARNFDQGKAEDMLRNHIKWQKDVNLEYLLNGWPAPRDMEDDFKFSFTGTSHNGGPVVWVPGGEWNIRHFVEQGRRDDIMKLTIRTLEYVLEQVKNHGNKPLVAIYGFEGLTYHKVSHFETSRIVYAGFQLLEQNYPEILQNVIIVNAPYPFYIAWNIISPLLSKRTSSKIRVFGPDKKKYVPVLRELCPDNAIPLPRMTVLLAILAFRMVSRTGLWNDFPVEPSEVAKLPNAVLTIHCSKNFTLLQQKYSFPFERHVNCSSTHWMGRYLRNLVCQEVTRLIKTPLGDDTDDDKIISRPPPNDWVLKRLCTYLTTKYAVLWSGLLKLQRINGTWEGNSFDCKC</sequence>
<comment type="caution">
    <text evidence="2">The sequence shown here is derived from an EMBL/GenBank/DDBJ whole genome shotgun (WGS) entry which is preliminary data.</text>
</comment>
<protein>
    <recommendedName>
        <fullName evidence="1">CRAL-TRIO domain-containing protein</fullName>
    </recommendedName>
</protein>
<dbReference type="GO" id="GO:0005737">
    <property type="term" value="C:cytoplasm"/>
    <property type="evidence" value="ECO:0007669"/>
    <property type="project" value="TreeGrafter"/>
</dbReference>
<dbReference type="PANTHER" id="PTHR23324">
    <property type="entry name" value="SEC14 RELATED PROTEIN"/>
    <property type="match status" value="1"/>
</dbReference>
<dbReference type="Pfam" id="PF00650">
    <property type="entry name" value="CRAL_TRIO"/>
    <property type="match status" value="1"/>
</dbReference>
<dbReference type="SMART" id="SM00516">
    <property type="entry name" value="SEC14"/>
    <property type="match status" value="1"/>
</dbReference>
<dbReference type="InterPro" id="IPR011074">
    <property type="entry name" value="CRAL/TRIO_N_dom"/>
</dbReference>
<gene>
    <name evidence="2" type="ORF">Fcan01_06905</name>
</gene>
<dbReference type="EMBL" id="LNIX01000003">
    <property type="protein sequence ID" value="OXA57448.1"/>
    <property type="molecule type" value="Genomic_DNA"/>
</dbReference>
<dbReference type="Gene3D" id="3.40.525.10">
    <property type="entry name" value="CRAL-TRIO lipid binding domain"/>
    <property type="match status" value="1"/>
</dbReference>
<name>A0A226EJS1_FOLCA</name>
<dbReference type="InterPro" id="IPR036273">
    <property type="entry name" value="CRAL/TRIO_N_dom_sf"/>
</dbReference>
<dbReference type="SUPFAM" id="SSF52087">
    <property type="entry name" value="CRAL/TRIO domain"/>
    <property type="match status" value="1"/>
</dbReference>
<dbReference type="PROSITE" id="PS50191">
    <property type="entry name" value="CRAL_TRIO"/>
    <property type="match status" value="1"/>
</dbReference>
<dbReference type="SUPFAM" id="SSF46938">
    <property type="entry name" value="CRAL/TRIO N-terminal domain"/>
    <property type="match status" value="1"/>
</dbReference>
<dbReference type="PANTHER" id="PTHR23324:SF83">
    <property type="entry name" value="SEC14-LIKE PROTEIN 2"/>
    <property type="match status" value="1"/>
</dbReference>
<dbReference type="InterPro" id="IPR001251">
    <property type="entry name" value="CRAL-TRIO_dom"/>
</dbReference>
<dbReference type="SMART" id="SM01100">
    <property type="entry name" value="CRAL_TRIO_N"/>
    <property type="match status" value="1"/>
</dbReference>
<dbReference type="OrthoDB" id="1434354at2759"/>
<dbReference type="Proteomes" id="UP000198287">
    <property type="component" value="Unassembled WGS sequence"/>
</dbReference>
<organism evidence="2 3">
    <name type="scientific">Folsomia candida</name>
    <name type="common">Springtail</name>
    <dbReference type="NCBI Taxonomy" id="158441"/>
    <lineage>
        <taxon>Eukaryota</taxon>
        <taxon>Metazoa</taxon>
        <taxon>Ecdysozoa</taxon>
        <taxon>Arthropoda</taxon>
        <taxon>Hexapoda</taxon>
        <taxon>Collembola</taxon>
        <taxon>Entomobryomorpha</taxon>
        <taxon>Isotomoidea</taxon>
        <taxon>Isotomidae</taxon>
        <taxon>Proisotominae</taxon>
        <taxon>Folsomia</taxon>
    </lineage>
</organism>
<dbReference type="CDD" id="cd00170">
    <property type="entry name" value="SEC14"/>
    <property type="match status" value="1"/>
</dbReference>
<accession>A0A226EJS1</accession>
<feature type="domain" description="CRAL-TRIO" evidence="1">
    <location>
        <begin position="70"/>
        <end position="230"/>
    </location>
</feature>
<dbReference type="AlphaFoldDB" id="A0A226EJS1"/>
<keyword evidence="3" id="KW-1185">Reference proteome</keyword>
<evidence type="ECO:0000313" key="2">
    <source>
        <dbReference type="EMBL" id="OXA57448.1"/>
    </source>
</evidence>
<reference evidence="2 3" key="1">
    <citation type="submission" date="2015-12" db="EMBL/GenBank/DDBJ databases">
        <title>The genome of Folsomia candida.</title>
        <authorList>
            <person name="Faddeeva A."/>
            <person name="Derks M.F."/>
            <person name="Anvar Y."/>
            <person name="Smit S."/>
            <person name="Van Straalen N."/>
            <person name="Roelofs D."/>
        </authorList>
    </citation>
    <scope>NUCLEOTIDE SEQUENCE [LARGE SCALE GENOMIC DNA]</scope>
    <source>
        <strain evidence="2 3">VU population</strain>
        <tissue evidence="2">Whole body</tissue>
    </source>
</reference>
<dbReference type="PRINTS" id="PR00180">
    <property type="entry name" value="CRETINALDHBP"/>
</dbReference>